<dbReference type="SUPFAM" id="SSF51735">
    <property type="entry name" value="NAD(P)-binding Rossmann-fold domains"/>
    <property type="match status" value="1"/>
</dbReference>
<dbReference type="InterPro" id="IPR011032">
    <property type="entry name" value="GroES-like_sf"/>
</dbReference>
<evidence type="ECO:0000259" key="3">
    <source>
        <dbReference type="SMART" id="SM00829"/>
    </source>
</evidence>
<dbReference type="EMBL" id="CP031320">
    <property type="protein sequence ID" value="AXK32477.1"/>
    <property type="molecule type" value="Genomic_DNA"/>
</dbReference>
<dbReference type="PANTHER" id="PTHR48106">
    <property type="entry name" value="QUINONE OXIDOREDUCTASE PIG3-RELATED"/>
    <property type="match status" value="1"/>
</dbReference>
<dbReference type="InterPro" id="IPR036291">
    <property type="entry name" value="NAD(P)-bd_dom_sf"/>
</dbReference>
<reference evidence="4 5" key="1">
    <citation type="submission" date="2018-07" db="EMBL/GenBank/DDBJ databases">
        <title>Draft genome of the type strain Streptomyces armeniacus ATCC 15676.</title>
        <authorList>
            <person name="Labana P."/>
            <person name="Gosse J.T."/>
            <person name="Boddy C.N."/>
        </authorList>
    </citation>
    <scope>NUCLEOTIDE SEQUENCE [LARGE SCALE GENOMIC DNA]</scope>
    <source>
        <strain evidence="4 5">ATCC 15676</strain>
    </source>
</reference>
<dbReference type="AlphaFoldDB" id="A0A345XLG1"/>
<keyword evidence="5" id="KW-1185">Reference proteome</keyword>
<dbReference type="GO" id="GO:0070402">
    <property type="term" value="F:NADPH binding"/>
    <property type="evidence" value="ECO:0007669"/>
    <property type="project" value="TreeGrafter"/>
</dbReference>
<organism evidence="4 5">
    <name type="scientific">Streptomyces armeniacus</name>
    <dbReference type="NCBI Taxonomy" id="83291"/>
    <lineage>
        <taxon>Bacteria</taxon>
        <taxon>Bacillati</taxon>
        <taxon>Actinomycetota</taxon>
        <taxon>Actinomycetes</taxon>
        <taxon>Kitasatosporales</taxon>
        <taxon>Streptomycetaceae</taxon>
        <taxon>Streptomyces</taxon>
    </lineage>
</organism>
<protein>
    <submittedName>
        <fullName evidence="4">Alcohol dehydrogenase</fullName>
    </submittedName>
</protein>
<dbReference type="SMART" id="SM00829">
    <property type="entry name" value="PKS_ER"/>
    <property type="match status" value="1"/>
</dbReference>
<dbReference type="PANTHER" id="PTHR48106:SF18">
    <property type="entry name" value="QUINONE OXIDOREDUCTASE PIG3"/>
    <property type="match status" value="1"/>
</dbReference>
<dbReference type="InterPro" id="IPR020843">
    <property type="entry name" value="ER"/>
</dbReference>
<dbReference type="KEGG" id="sarm:DVA86_07220"/>
<name>A0A345XLG1_9ACTN</name>
<dbReference type="RefSeq" id="WP_208876708.1">
    <property type="nucleotide sequence ID" value="NZ_CP031320.1"/>
</dbReference>
<dbReference type="Gene3D" id="3.90.180.10">
    <property type="entry name" value="Medium-chain alcohol dehydrogenases, catalytic domain"/>
    <property type="match status" value="1"/>
</dbReference>
<dbReference type="SUPFAM" id="SSF50129">
    <property type="entry name" value="GroES-like"/>
    <property type="match status" value="1"/>
</dbReference>
<dbReference type="InterPro" id="IPR013149">
    <property type="entry name" value="ADH-like_C"/>
</dbReference>
<evidence type="ECO:0000313" key="5">
    <source>
        <dbReference type="Proteomes" id="UP000254425"/>
    </source>
</evidence>
<proteinExistence type="predicted"/>
<feature type="domain" description="Enoyl reductase (ER)" evidence="3">
    <location>
        <begin position="24"/>
        <end position="339"/>
    </location>
</feature>
<dbReference type="Proteomes" id="UP000254425">
    <property type="component" value="Chromosome"/>
</dbReference>
<sequence>MSTATEGTAVNGATMKGLRFAEHGGPETLSWDEVPVPVPGPGELLVQVRAFAVNWADLLERAGKYPGAPAPPYVMGHDLTGVVVGRGPDTAGPEDGTRVFGVIPRGGGAAEFAAVPAGQVHPVPGTLDDAQAAGAAGPYFTADAAIVTMGRLEEGEDVLVHAAAGAYGSACVQLCRAYGAGRVIATAGSDEKCARVREAGADTVVNYTTTDFADVVRETTGGRGVPLVLESVGGDVLGRSLDCVSPGGRLVSVGASSGRSSSRFRLHTLFELGISVSGFTLGNWLRDSPELVRPSVARVLDLFENGGATPVVAAVFPASEIAAAHEFLAGRRSAGRTVVTVNPTSRE</sequence>
<keyword evidence="1" id="KW-0521">NADP</keyword>
<accession>A0A345XLG1</accession>
<dbReference type="InterPro" id="IPR013154">
    <property type="entry name" value="ADH-like_N"/>
</dbReference>
<dbReference type="Pfam" id="PF00107">
    <property type="entry name" value="ADH_zinc_N"/>
    <property type="match status" value="1"/>
</dbReference>
<dbReference type="GO" id="GO:0016651">
    <property type="term" value="F:oxidoreductase activity, acting on NAD(P)H"/>
    <property type="evidence" value="ECO:0007669"/>
    <property type="project" value="TreeGrafter"/>
</dbReference>
<keyword evidence="2" id="KW-0560">Oxidoreductase</keyword>
<evidence type="ECO:0000256" key="1">
    <source>
        <dbReference type="ARBA" id="ARBA00022857"/>
    </source>
</evidence>
<evidence type="ECO:0000256" key="2">
    <source>
        <dbReference type="ARBA" id="ARBA00023002"/>
    </source>
</evidence>
<dbReference type="Pfam" id="PF08240">
    <property type="entry name" value="ADH_N"/>
    <property type="match status" value="1"/>
</dbReference>
<gene>
    <name evidence="4" type="ORF">DVA86_07220</name>
</gene>
<evidence type="ECO:0000313" key="4">
    <source>
        <dbReference type="EMBL" id="AXK32477.1"/>
    </source>
</evidence>
<dbReference type="Gene3D" id="3.40.50.720">
    <property type="entry name" value="NAD(P)-binding Rossmann-like Domain"/>
    <property type="match status" value="1"/>
</dbReference>